<proteinExistence type="predicted"/>
<evidence type="ECO:0000313" key="2">
    <source>
        <dbReference type="EnsemblMetazoa" id="XP_044313661.1"/>
    </source>
</evidence>
<name>A0ABM5J4A4_DRORH</name>
<organism evidence="2 3">
    <name type="scientific">Drosophila rhopaloa</name>
    <name type="common">Fruit fly</name>
    <dbReference type="NCBI Taxonomy" id="1041015"/>
    <lineage>
        <taxon>Eukaryota</taxon>
        <taxon>Metazoa</taxon>
        <taxon>Ecdysozoa</taxon>
        <taxon>Arthropoda</taxon>
        <taxon>Hexapoda</taxon>
        <taxon>Insecta</taxon>
        <taxon>Pterygota</taxon>
        <taxon>Neoptera</taxon>
        <taxon>Endopterygota</taxon>
        <taxon>Diptera</taxon>
        <taxon>Brachycera</taxon>
        <taxon>Muscomorpha</taxon>
        <taxon>Ephydroidea</taxon>
        <taxon>Drosophilidae</taxon>
        <taxon>Drosophila</taxon>
        <taxon>Sophophora</taxon>
    </lineage>
</organism>
<reference evidence="2" key="2">
    <citation type="submission" date="2025-05" db="UniProtKB">
        <authorList>
            <consortium name="EnsemblMetazoa"/>
        </authorList>
    </citation>
    <scope>IDENTIFICATION</scope>
</reference>
<reference evidence="3" key="1">
    <citation type="journal article" date="2021" name="Elife">
        <title>Highly contiguous assemblies of 101 drosophilid genomes.</title>
        <authorList>
            <person name="Kim B.Y."/>
            <person name="Wang J.R."/>
            <person name="Miller D.E."/>
            <person name="Barmina O."/>
            <person name="Delaney E."/>
            <person name="Thompson A."/>
            <person name="Comeault A.A."/>
            <person name="Peede D."/>
            <person name="D'Agostino E.R."/>
            <person name="Pelaez J."/>
            <person name="Aguilar J.M."/>
            <person name="Haji D."/>
            <person name="Matsunaga T."/>
            <person name="Armstrong E.E."/>
            <person name="Zych M."/>
            <person name="Ogawa Y."/>
            <person name="Stamenkovic-Radak M."/>
            <person name="Jelic M."/>
            <person name="Veselinovic M.S."/>
            <person name="Tanaskovic M."/>
            <person name="Eric P."/>
            <person name="Gao J.J."/>
            <person name="Katoh T.K."/>
            <person name="Toda M.J."/>
            <person name="Watabe H."/>
            <person name="Watada M."/>
            <person name="Davis J.S."/>
            <person name="Moyle L.C."/>
            <person name="Manoli G."/>
            <person name="Bertolini E."/>
            <person name="Kostal V."/>
            <person name="Hawley R.S."/>
            <person name="Takahashi A."/>
            <person name="Jones C.D."/>
            <person name="Price D.K."/>
            <person name="Whiteman N."/>
            <person name="Kopp A."/>
            <person name="Matute D.R."/>
            <person name="Petrov D.A."/>
        </authorList>
    </citation>
    <scope>NUCLEOTIDE SEQUENCE [LARGE SCALE GENOMIC DNA]</scope>
</reference>
<sequence length="179" mass="20037">MLLPQQQHHQKQRLTAKKNGLWPGACGPVTSTRSRTYHMIIFMHHSNVSNMLLLLLLLLLLHRKHFIARSRFACADYSRAIVNPAFVGGTRDLATVAATLGAGSCKSRRCEMAKRPLALNYQTKCGQPRTLDDVATDRAGQQQQQQQQQQSERVADTICLIGAHFYASARLSSCYLCEI</sequence>
<keyword evidence="1" id="KW-0812">Transmembrane</keyword>
<dbReference type="RefSeq" id="XP_044313661.1">
    <property type="nucleotide sequence ID" value="XM_044457726.1"/>
</dbReference>
<evidence type="ECO:0000313" key="3">
    <source>
        <dbReference type="Proteomes" id="UP001652680"/>
    </source>
</evidence>
<accession>A0ABM5J4A4</accession>
<keyword evidence="1" id="KW-1133">Transmembrane helix</keyword>
<dbReference type="Proteomes" id="UP001652680">
    <property type="component" value="Unassembled WGS sequence"/>
</dbReference>
<keyword evidence="1" id="KW-0472">Membrane</keyword>
<feature type="transmembrane region" description="Helical" evidence="1">
    <location>
        <begin position="37"/>
        <end position="61"/>
    </location>
</feature>
<protein>
    <submittedName>
        <fullName evidence="2">Uncharacterized protein</fullName>
    </submittedName>
</protein>
<keyword evidence="3" id="KW-1185">Reference proteome</keyword>
<dbReference type="EnsemblMetazoa" id="XM_044457726.1">
    <property type="protein sequence ID" value="XP_044313661.1"/>
    <property type="gene ID" value="LOC123037391"/>
</dbReference>
<dbReference type="GeneID" id="123037391"/>
<evidence type="ECO:0000256" key="1">
    <source>
        <dbReference type="SAM" id="Phobius"/>
    </source>
</evidence>